<keyword evidence="1" id="KW-0472">Membrane</keyword>
<reference evidence="2" key="1">
    <citation type="submission" date="2015-04" db="EMBL/GenBank/DDBJ databases">
        <title>The genome sequence of the plant pathogenic Rhizarian Plasmodiophora brassicae reveals insights in its biotrophic life cycle and the origin of chitin synthesis.</title>
        <authorList>
            <person name="Schwelm A."/>
            <person name="Fogelqvist J."/>
            <person name="Knaust A."/>
            <person name="Julke S."/>
            <person name="Lilja T."/>
            <person name="Dhandapani V."/>
            <person name="Bonilla-Rosso G."/>
            <person name="Karlsson M."/>
            <person name="Shevchenko A."/>
            <person name="Choi S.R."/>
            <person name="Kim H.G."/>
            <person name="Park J.Y."/>
            <person name="Lim Y.P."/>
            <person name="Ludwig-Muller J."/>
            <person name="Dixelius C."/>
        </authorList>
    </citation>
    <scope>NUCLEOTIDE SEQUENCE</scope>
    <source>
        <tissue evidence="2">Potato root galls</tissue>
    </source>
</reference>
<organism evidence="2">
    <name type="scientific">Spongospora subterranea</name>
    <dbReference type="NCBI Taxonomy" id="70186"/>
    <lineage>
        <taxon>Eukaryota</taxon>
        <taxon>Sar</taxon>
        <taxon>Rhizaria</taxon>
        <taxon>Endomyxa</taxon>
        <taxon>Phytomyxea</taxon>
        <taxon>Plasmodiophorida</taxon>
        <taxon>Plasmodiophoridae</taxon>
        <taxon>Spongospora</taxon>
    </lineage>
</organism>
<keyword evidence="1" id="KW-1133">Transmembrane helix</keyword>
<evidence type="ECO:0000256" key="1">
    <source>
        <dbReference type="SAM" id="Phobius"/>
    </source>
</evidence>
<protein>
    <submittedName>
        <fullName evidence="2">Uncharacterized protein</fullName>
    </submittedName>
</protein>
<name>A0A0H5QME0_9EUKA</name>
<evidence type="ECO:0000313" key="2">
    <source>
        <dbReference type="EMBL" id="CRZ03285.1"/>
    </source>
</evidence>
<proteinExistence type="predicted"/>
<dbReference type="AlphaFoldDB" id="A0A0H5QME0"/>
<feature type="transmembrane region" description="Helical" evidence="1">
    <location>
        <begin position="82"/>
        <end position="104"/>
    </location>
</feature>
<accession>A0A0H5QME0</accession>
<keyword evidence="1" id="KW-0812">Transmembrane</keyword>
<dbReference type="EMBL" id="HACM01002843">
    <property type="protein sequence ID" value="CRZ03285.1"/>
    <property type="molecule type" value="Transcribed_RNA"/>
</dbReference>
<sequence length="106" mass="11732">MGSKDWSSREDLLLRILKESSADTSMSMSFAMAVKVQILSFQKRTVFSSSDARSVALEDQLLLSRLVSLLVLDVGKLGPDTAWGLLFGQFLLIIEYVGVLYVLLCV</sequence>